<dbReference type="Proteomes" id="UP000431922">
    <property type="component" value="Unassembled WGS sequence"/>
</dbReference>
<dbReference type="InterPro" id="IPR011105">
    <property type="entry name" value="Cell_wall_hydrolase_SleB"/>
</dbReference>
<dbReference type="Pfam" id="PF07486">
    <property type="entry name" value="Hydrolase_2"/>
    <property type="match status" value="1"/>
</dbReference>
<gene>
    <name evidence="3" type="ORF">GRI65_02470</name>
</gene>
<evidence type="ECO:0000313" key="4">
    <source>
        <dbReference type="Proteomes" id="UP000431922"/>
    </source>
</evidence>
<reference evidence="3 4" key="1">
    <citation type="submission" date="2019-12" db="EMBL/GenBank/DDBJ databases">
        <title>Genomic-based taxomic classification of the family Erythrobacteraceae.</title>
        <authorList>
            <person name="Xu L."/>
        </authorList>
    </citation>
    <scope>NUCLEOTIDE SEQUENCE [LARGE SCALE GENOMIC DNA]</scope>
    <source>
        <strain evidence="3 4">KCTC 42453</strain>
    </source>
</reference>
<keyword evidence="3" id="KW-0378">Hydrolase</keyword>
<evidence type="ECO:0000313" key="3">
    <source>
        <dbReference type="EMBL" id="MXP43318.1"/>
    </source>
</evidence>
<protein>
    <submittedName>
        <fullName evidence="3">Cell wall hydrolase</fullName>
    </submittedName>
</protein>
<organism evidence="3 4">
    <name type="scientific">Allopontixanthobacter sediminis</name>
    <dbReference type="NCBI Taxonomy" id="1689985"/>
    <lineage>
        <taxon>Bacteria</taxon>
        <taxon>Pseudomonadati</taxon>
        <taxon>Pseudomonadota</taxon>
        <taxon>Alphaproteobacteria</taxon>
        <taxon>Sphingomonadales</taxon>
        <taxon>Erythrobacteraceae</taxon>
        <taxon>Allopontixanthobacter</taxon>
    </lineage>
</organism>
<feature type="domain" description="Cell wall hydrolase SleB" evidence="2">
    <location>
        <begin position="151"/>
        <end position="259"/>
    </location>
</feature>
<name>A0A845AZE9_9SPHN</name>
<keyword evidence="4" id="KW-1185">Reference proteome</keyword>
<accession>A0A845AZE9</accession>
<feature type="compositionally biased region" description="Low complexity" evidence="1">
    <location>
        <begin position="333"/>
        <end position="344"/>
    </location>
</feature>
<dbReference type="OrthoDB" id="9785345at2"/>
<dbReference type="Gene3D" id="1.10.10.2520">
    <property type="entry name" value="Cell wall hydrolase SleB, domain 1"/>
    <property type="match status" value="1"/>
</dbReference>
<feature type="region of interest" description="Disordered" evidence="1">
    <location>
        <begin position="309"/>
        <end position="344"/>
    </location>
</feature>
<evidence type="ECO:0000259" key="2">
    <source>
        <dbReference type="Pfam" id="PF07486"/>
    </source>
</evidence>
<dbReference type="GO" id="GO:0016787">
    <property type="term" value="F:hydrolase activity"/>
    <property type="evidence" value="ECO:0007669"/>
    <property type="project" value="UniProtKB-KW"/>
</dbReference>
<feature type="region of interest" description="Disordered" evidence="1">
    <location>
        <begin position="356"/>
        <end position="380"/>
    </location>
</feature>
<comment type="caution">
    <text evidence="3">The sequence shown here is derived from an EMBL/GenBank/DDBJ whole genome shotgun (WGS) entry which is preliminary data.</text>
</comment>
<proteinExistence type="predicted"/>
<evidence type="ECO:0000256" key="1">
    <source>
        <dbReference type="SAM" id="MobiDB-lite"/>
    </source>
</evidence>
<dbReference type="AlphaFoldDB" id="A0A845AZE9"/>
<sequence length="380" mass="39596">MGAGARTGAGGAASGRRAKHRGRRIAALVAAIAVPAVAAPGEWKSAGNFAFQDEAIAAAVTPMPFERPGNSFPGSAFYFLEDAPRMDLATGPSASPLFDITGTGNADAEQLVETRNAGPAAQSFPGSGDGVSKARALQCLTSAIYYEAASETVGGQRAVAQVVLNRVAHPSYPGSVCGVVYQGSERRTGCQFSFTCDGSLARKPSAAAWERARNVAQDALLGEVYQPVGLATHYHTIWIYPYWAPSLHPVGTIGAHRFYRWRGAAGKPAAFRTSYSGYEPVAAGSVRKASALATEAPDPVALAREFTRSAGIASPEPEKTQSPAGKHRAIGGASSAPAPSYSAAVTDRGGDRLFKAENLPEASGIRPEYANSGRWISEPK</sequence>
<dbReference type="InterPro" id="IPR042047">
    <property type="entry name" value="SleB_dom1"/>
</dbReference>
<dbReference type="EMBL" id="WTYL01000001">
    <property type="protein sequence ID" value="MXP43318.1"/>
    <property type="molecule type" value="Genomic_DNA"/>
</dbReference>